<dbReference type="Gene3D" id="1.10.150.20">
    <property type="entry name" value="5' to 3' exonuclease, C-terminal subdomain"/>
    <property type="match status" value="1"/>
</dbReference>
<dbReference type="Proteomes" id="UP000298460">
    <property type="component" value="Unassembled WGS sequence"/>
</dbReference>
<dbReference type="InterPro" id="IPR011260">
    <property type="entry name" value="RNAP_asu_C"/>
</dbReference>
<proteinExistence type="predicted"/>
<name>A0A4Z0R6R8_9FIRM</name>
<reference evidence="2 3" key="1">
    <citation type="submission" date="2019-03" db="EMBL/GenBank/DDBJ databases">
        <title>Draft Genome Sequence of Desulfosporosinus fructosivorans Strain 63.6F, Isolated from Marine Sediment in the Baltic Sea.</title>
        <authorList>
            <person name="Hausmann B."/>
            <person name="Vandieken V."/>
            <person name="Pjevac P."/>
            <person name="Schreck K."/>
            <person name="Herbold C.W."/>
            <person name="Loy A."/>
        </authorList>
    </citation>
    <scope>NUCLEOTIDE SEQUENCE [LARGE SCALE GENOMIC DNA]</scope>
    <source>
        <strain evidence="2 3">63.6F</strain>
    </source>
</reference>
<accession>A0A4Z0R6R8</accession>
<dbReference type="GO" id="GO:0006351">
    <property type="term" value="P:DNA-templated transcription"/>
    <property type="evidence" value="ECO:0007669"/>
    <property type="project" value="InterPro"/>
</dbReference>
<comment type="caution">
    <text evidence="2">The sequence shown here is derived from an EMBL/GenBank/DDBJ whole genome shotgun (WGS) entry which is preliminary data.</text>
</comment>
<dbReference type="AlphaFoldDB" id="A0A4Z0R6R8"/>
<keyword evidence="3" id="KW-1185">Reference proteome</keyword>
<evidence type="ECO:0000313" key="2">
    <source>
        <dbReference type="EMBL" id="TGE37793.1"/>
    </source>
</evidence>
<dbReference type="Pfam" id="PF03118">
    <property type="entry name" value="RNA_pol_A_CTD"/>
    <property type="match status" value="1"/>
</dbReference>
<evidence type="ECO:0000313" key="3">
    <source>
        <dbReference type="Proteomes" id="UP000298460"/>
    </source>
</evidence>
<organism evidence="2 3">
    <name type="scientific">Desulfosporosinus fructosivorans</name>
    <dbReference type="NCBI Taxonomy" id="2018669"/>
    <lineage>
        <taxon>Bacteria</taxon>
        <taxon>Bacillati</taxon>
        <taxon>Bacillota</taxon>
        <taxon>Clostridia</taxon>
        <taxon>Eubacteriales</taxon>
        <taxon>Desulfitobacteriaceae</taxon>
        <taxon>Desulfosporosinus</taxon>
    </lineage>
</organism>
<dbReference type="GO" id="GO:0003899">
    <property type="term" value="F:DNA-directed RNA polymerase activity"/>
    <property type="evidence" value="ECO:0007669"/>
    <property type="project" value="InterPro"/>
</dbReference>
<sequence length="90" mass="10027">MVITAYACPLCQRTYESKGDVEKGEVCCSKKSEEISILGLTQRTYNILKIAGIDTLDEARSATESDLLKLKGFGQASLHELHYKLLQFRG</sequence>
<protein>
    <recommendedName>
        <fullName evidence="1">RNA polymerase alpha subunit C-terminal domain-containing protein</fullName>
    </recommendedName>
</protein>
<dbReference type="GO" id="GO:0003677">
    <property type="term" value="F:DNA binding"/>
    <property type="evidence" value="ECO:0007669"/>
    <property type="project" value="InterPro"/>
</dbReference>
<dbReference type="OrthoDB" id="1798202at2"/>
<gene>
    <name evidence="2" type="ORF">E4K67_13865</name>
</gene>
<feature type="domain" description="RNA polymerase alpha subunit C-terminal" evidence="1">
    <location>
        <begin position="30"/>
        <end position="85"/>
    </location>
</feature>
<dbReference type="RefSeq" id="WP_135547643.1">
    <property type="nucleotide sequence ID" value="NZ_SPQQ01000004.1"/>
</dbReference>
<dbReference type="EMBL" id="SPQQ01000004">
    <property type="protein sequence ID" value="TGE37793.1"/>
    <property type="molecule type" value="Genomic_DNA"/>
</dbReference>
<evidence type="ECO:0000259" key="1">
    <source>
        <dbReference type="Pfam" id="PF03118"/>
    </source>
</evidence>
<dbReference type="SUPFAM" id="SSF47789">
    <property type="entry name" value="C-terminal domain of RNA polymerase alpha subunit"/>
    <property type="match status" value="1"/>
</dbReference>